<protein>
    <submittedName>
        <fullName evidence="2">Uncharacterized protein</fullName>
    </submittedName>
</protein>
<gene>
    <name evidence="2" type="ORF">L873DRAFT_1798925</name>
</gene>
<proteinExistence type="predicted"/>
<name>A0A3N4K2Q0_9PEZI</name>
<dbReference type="EMBL" id="ML120357">
    <property type="protein sequence ID" value="RPB04603.1"/>
    <property type="molecule type" value="Genomic_DNA"/>
</dbReference>
<sequence>MGGPVYMITLFSFLSFLSFFPIPVGNEPNQNIPQWTPNKIRSLFFGAIHPNTPPEILMPLKYSNTPPPDCTK</sequence>
<keyword evidence="3" id="KW-1185">Reference proteome</keyword>
<evidence type="ECO:0000256" key="1">
    <source>
        <dbReference type="SAM" id="Phobius"/>
    </source>
</evidence>
<evidence type="ECO:0000313" key="3">
    <source>
        <dbReference type="Proteomes" id="UP000276215"/>
    </source>
</evidence>
<keyword evidence="1" id="KW-0812">Transmembrane</keyword>
<keyword evidence="1" id="KW-0472">Membrane</keyword>
<keyword evidence="1" id="KW-1133">Transmembrane helix</keyword>
<accession>A0A3N4K2Q0</accession>
<reference evidence="2 3" key="1">
    <citation type="journal article" date="2018" name="Nat. Ecol. Evol.">
        <title>Pezizomycetes genomes reveal the molecular basis of ectomycorrhizal truffle lifestyle.</title>
        <authorList>
            <person name="Murat C."/>
            <person name="Payen T."/>
            <person name="Noel B."/>
            <person name="Kuo A."/>
            <person name="Morin E."/>
            <person name="Chen J."/>
            <person name="Kohler A."/>
            <person name="Krizsan K."/>
            <person name="Balestrini R."/>
            <person name="Da Silva C."/>
            <person name="Montanini B."/>
            <person name="Hainaut M."/>
            <person name="Levati E."/>
            <person name="Barry K.W."/>
            <person name="Belfiori B."/>
            <person name="Cichocki N."/>
            <person name="Clum A."/>
            <person name="Dockter R.B."/>
            <person name="Fauchery L."/>
            <person name="Guy J."/>
            <person name="Iotti M."/>
            <person name="Le Tacon F."/>
            <person name="Lindquist E.A."/>
            <person name="Lipzen A."/>
            <person name="Malagnac F."/>
            <person name="Mello A."/>
            <person name="Molinier V."/>
            <person name="Miyauchi S."/>
            <person name="Poulain J."/>
            <person name="Riccioni C."/>
            <person name="Rubini A."/>
            <person name="Sitrit Y."/>
            <person name="Splivallo R."/>
            <person name="Traeger S."/>
            <person name="Wang M."/>
            <person name="Zifcakova L."/>
            <person name="Wipf D."/>
            <person name="Zambonelli A."/>
            <person name="Paolocci F."/>
            <person name="Nowrousian M."/>
            <person name="Ottonello S."/>
            <person name="Baldrian P."/>
            <person name="Spatafora J.W."/>
            <person name="Henrissat B."/>
            <person name="Nagy L.G."/>
            <person name="Aury J.M."/>
            <person name="Wincker P."/>
            <person name="Grigoriev I.V."/>
            <person name="Bonfante P."/>
            <person name="Martin F.M."/>
        </authorList>
    </citation>
    <scope>NUCLEOTIDE SEQUENCE [LARGE SCALE GENOMIC DNA]</scope>
    <source>
        <strain evidence="2 3">120613-1</strain>
    </source>
</reference>
<organism evidence="2 3">
    <name type="scientific">Choiromyces venosus 120613-1</name>
    <dbReference type="NCBI Taxonomy" id="1336337"/>
    <lineage>
        <taxon>Eukaryota</taxon>
        <taxon>Fungi</taxon>
        <taxon>Dikarya</taxon>
        <taxon>Ascomycota</taxon>
        <taxon>Pezizomycotina</taxon>
        <taxon>Pezizomycetes</taxon>
        <taxon>Pezizales</taxon>
        <taxon>Tuberaceae</taxon>
        <taxon>Choiromyces</taxon>
    </lineage>
</organism>
<dbReference type="Proteomes" id="UP000276215">
    <property type="component" value="Unassembled WGS sequence"/>
</dbReference>
<dbReference type="AlphaFoldDB" id="A0A3N4K2Q0"/>
<feature type="transmembrane region" description="Helical" evidence="1">
    <location>
        <begin position="6"/>
        <end position="24"/>
    </location>
</feature>
<evidence type="ECO:0000313" key="2">
    <source>
        <dbReference type="EMBL" id="RPB04603.1"/>
    </source>
</evidence>